<keyword evidence="6" id="KW-0963">Cytoplasm</keyword>
<evidence type="ECO:0000256" key="34">
    <source>
        <dbReference type="ARBA" id="ARBA00055383"/>
    </source>
</evidence>
<dbReference type="GO" id="GO:0004523">
    <property type="term" value="F:RNA-DNA hybrid ribonuclease activity"/>
    <property type="evidence" value="ECO:0007669"/>
    <property type="project" value="UniProtKB-EC"/>
</dbReference>
<keyword evidence="25" id="KW-0239">DNA-directed DNA polymerase</keyword>
<keyword evidence="27" id="KW-0238">DNA-binding</keyword>
<dbReference type="InterPro" id="IPR012337">
    <property type="entry name" value="RNaseH-like_sf"/>
</dbReference>
<evidence type="ECO:0000256" key="3">
    <source>
        <dbReference type="ARBA" id="ARBA00004123"/>
    </source>
</evidence>
<evidence type="ECO:0000256" key="28">
    <source>
        <dbReference type="ARBA" id="ARBA00023172"/>
    </source>
</evidence>
<evidence type="ECO:0000256" key="5">
    <source>
        <dbReference type="ARBA" id="ARBA00012493"/>
    </source>
</evidence>
<comment type="function">
    <text evidence="34">Capsid protein (CA) is the structural component of the virus-like particle (VLP), forming the shell that encapsulates the genomic RNA-nucleocapsid complex.</text>
</comment>
<evidence type="ECO:0000256" key="19">
    <source>
        <dbReference type="ARBA" id="ARBA00022833"/>
    </source>
</evidence>
<dbReference type="Pfam" id="PF17921">
    <property type="entry name" value="Integrase_H2C2"/>
    <property type="match status" value="1"/>
</dbReference>
<dbReference type="SUPFAM" id="SSF56672">
    <property type="entry name" value="DNA/RNA polymerases"/>
    <property type="match status" value="1"/>
</dbReference>
<keyword evidence="16" id="KW-0255">Endonuclease</keyword>
<keyword evidence="10" id="KW-0548">Nucleotidyltransferase</keyword>
<dbReference type="EMBL" id="JABDTM020025298">
    <property type="protein sequence ID" value="KAH0813409.1"/>
    <property type="molecule type" value="Genomic_DNA"/>
</dbReference>
<proteinExistence type="predicted"/>
<dbReference type="SUPFAM" id="SSF53098">
    <property type="entry name" value="Ribonuclease H-like"/>
    <property type="match status" value="1"/>
</dbReference>
<keyword evidence="23" id="KW-0229">DNA integration</keyword>
<reference evidence="38" key="2">
    <citation type="submission" date="2021-08" db="EMBL/GenBank/DDBJ databases">
        <authorList>
            <person name="Eriksson T."/>
        </authorList>
    </citation>
    <scope>NUCLEOTIDE SEQUENCE</scope>
    <source>
        <strain evidence="38">Stoneville</strain>
        <tissue evidence="38">Whole head</tissue>
    </source>
</reference>
<evidence type="ECO:0000256" key="22">
    <source>
        <dbReference type="ARBA" id="ARBA00022884"/>
    </source>
</evidence>
<keyword evidence="29" id="KW-0539">Nucleus</keyword>
<evidence type="ECO:0000256" key="23">
    <source>
        <dbReference type="ARBA" id="ARBA00022908"/>
    </source>
</evidence>
<dbReference type="PROSITE" id="PS50878">
    <property type="entry name" value="RT_POL"/>
    <property type="match status" value="1"/>
</dbReference>
<keyword evidence="17" id="KW-0863">Zinc-finger</keyword>
<dbReference type="InterPro" id="IPR043128">
    <property type="entry name" value="Rev_trsase/Diguanyl_cyclase"/>
</dbReference>
<dbReference type="GO" id="GO:0042575">
    <property type="term" value="C:DNA polymerase complex"/>
    <property type="evidence" value="ECO:0007669"/>
    <property type="project" value="UniProtKB-ARBA"/>
</dbReference>
<comment type="subcellular location">
    <subcellularLocation>
        <location evidence="4">Cytoplasm</location>
    </subcellularLocation>
    <subcellularLocation>
        <location evidence="3">Nucleus</location>
    </subcellularLocation>
</comment>
<gene>
    <name evidence="38" type="ORF">GEV33_009382</name>
</gene>
<evidence type="ECO:0000256" key="24">
    <source>
        <dbReference type="ARBA" id="ARBA00022918"/>
    </source>
</evidence>
<organism evidence="38 39">
    <name type="scientific">Tenebrio molitor</name>
    <name type="common">Yellow mealworm beetle</name>
    <dbReference type="NCBI Taxonomy" id="7067"/>
    <lineage>
        <taxon>Eukaryota</taxon>
        <taxon>Metazoa</taxon>
        <taxon>Ecdysozoa</taxon>
        <taxon>Arthropoda</taxon>
        <taxon>Hexapoda</taxon>
        <taxon>Insecta</taxon>
        <taxon>Pterygota</taxon>
        <taxon>Neoptera</taxon>
        <taxon>Endopterygota</taxon>
        <taxon>Coleoptera</taxon>
        <taxon>Polyphaga</taxon>
        <taxon>Cucujiformia</taxon>
        <taxon>Tenebrionidae</taxon>
        <taxon>Tenebrio</taxon>
    </lineage>
</organism>
<keyword evidence="18" id="KW-0378">Hydrolase</keyword>
<evidence type="ECO:0000256" key="9">
    <source>
        <dbReference type="ARBA" id="ARBA00022679"/>
    </source>
</evidence>
<keyword evidence="26" id="KW-0917">Virion maturation</keyword>
<evidence type="ECO:0000256" key="33">
    <source>
        <dbReference type="ARBA" id="ARBA00055265"/>
    </source>
</evidence>
<keyword evidence="12" id="KW-0479">Metal-binding</keyword>
<evidence type="ECO:0000256" key="11">
    <source>
        <dbReference type="ARBA" id="ARBA00022722"/>
    </source>
</evidence>
<evidence type="ECO:0000256" key="26">
    <source>
        <dbReference type="ARBA" id="ARBA00023113"/>
    </source>
</evidence>
<evidence type="ECO:0000256" key="1">
    <source>
        <dbReference type="ARBA" id="ARBA00000077"/>
    </source>
</evidence>
<comment type="function">
    <text evidence="33">Nucleocapsid protein p11 (NC) forms the nucleocore that coats the retro-elements dimeric RNA. Binds these RNAs through its zinc fingers. Promotes primer tRNA(i)-Met annealing to the multipartite primer-binding site (PBS), dimerization of Ty3 RNA and initiation of reverse transcription.</text>
</comment>
<comment type="caution">
    <text evidence="38">The sequence shown here is derived from an EMBL/GenBank/DDBJ whole genome shotgun (WGS) entry which is preliminary data.</text>
</comment>
<evidence type="ECO:0000256" key="8">
    <source>
        <dbReference type="ARBA" id="ARBA00022670"/>
    </source>
</evidence>
<dbReference type="GO" id="GO:0005737">
    <property type="term" value="C:cytoplasm"/>
    <property type="evidence" value="ECO:0007669"/>
    <property type="project" value="UniProtKB-SubCell"/>
</dbReference>
<keyword evidence="20" id="KW-0067">ATP-binding</keyword>
<feature type="domain" description="Reverse transcriptase" evidence="37">
    <location>
        <begin position="52"/>
        <end position="231"/>
    </location>
</feature>
<dbReference type="GO" id="GO:0005634">
    <property type="term" value="C:nucleus"/>
    <property type="evidence" value="ECO:0007669"/>
    <property type="project" value="UniProtKB-SubCell"/>
</dbReference>
<evidence type="ECO:0000256" key="32">
    <source>
        <dbReference type="ARBA" id="ARBA00025615"/>
    </source>
</evidence>
<keyword evidence="14" id="KW-0064">Aspartyl protease</keyword>
<dbReference type="GO" id="GO:0006310">
    <property type="term" value="P:DNA recombination"/>
    <property type="evidence" value="ECO:0007669"/>
    <property type="project" value="UniProtKB-KW"/>
</dbReference>
<evidence type="ECO:0000256" key="16">
    <source>
        <dbReference type="ARBA" id="ARBA00022759"/>
    </source>
</evidence>
<dbReference type="GO" id="GO:0006508">
    <property type="term" value="P:proteolysis"/>
    <property type="evidence" value="ECO:0007669"/>
    <property type="project" value="UniProtKB-KW"/>
</dbReference>
<evidence type="ECO:0000256" key="20">
    <source>
        <dbReference type="ARBA" id="ARBA00022840"/>
    </source>
</evidence>
<dbReference type="InterPro" id="IPR041577">
    <property type="entry name" value="RT_RNaseH_2"/>
</dbReference>
<evidence type="ECO:0000256" key="30">
    <source>
        <dbReference type="ARBA" id="ARBA00023268"/>
    </source>
</evidence>
<comment type="subunit">
    <text evidence="35">The protease is a homodimer, whose active site consists of two apposed aspartic acid residues.</text>
</comment>
<comment type="function">
    <text evidence="2">The aspartyl protease (PR) mediates the proteolytic cleavages of the Gag and Gag-Pol polyproteins after assembly of the VLP.</text>
</comment>
<comment type="function">
    <text evidence="31">Reverse transcriptase/ribonuclease H (RT) is a multifunctional enzyme that catalyzes the conversion of the retro-elements RNA genome into dsDNA within the VLP. The enzyme displays a DNA polymerase activity that can copy either DNA or RNA templates, and a ribonuclease H (RNase H) activity that cleaves the RNA strand of RNA-DNA heteroduplexes during plus-strand synthesis and hydrolyzes RNA primers. The conversion leads to a linear dsDNA copy of the retrotransposon that includes long terminal repeats (LTRs) at both ends.</text>
</comment>
<sequence length="829" mass="94892">MWGNNPQTKDEIVTATTSMVIKCLTEKPVVYTPYRLSLAERKVVKQITTELLQNGIIRESRSPYASPILLVKKKDGTPRLCVDFRALNQITKKERYPLPLIEDHLDRLGGYSFFTTLDLSSGFYQVPMSDESIEKTAFVTPDGHFEFTRMPFGLANAPAVFQRLMNAVLGDLRFEVALVYVDDIIIPSKTVREGLEKLKVILERLREHDLTLKLSKCSFLQSSIEYLGREISSSGVRPGSNKTKAILDMPPPRSIKQVRQFLGLAGYFRKFVQNFASITQPLTKLLKSNCPWQWDDEQQNAVDQIKRALVTRPVLMIFDPTLPTEVHTDASKVGLGGVLLQVDTEHKKRAVAYYSRQNSALEQRYHSYELETLAVLESLRHFRVYLVGIKFKLVTDCSAIRSTAVKKDIIPRVGRWWMELQDYNFDIEYRPGSRMSHVDCLSRNPPVVKSINNVINITEADWLQAAQLQDEELLRIRGMLESKKCDPSTKSYFEHYTLRDGKLHRKVDNGCKWVVPRANRWQICKLCHDDIGHFGLEKTLAKIKENYWFAGMRQFVKKYVEACLNCLYYKAPTARKPGLLHPIQKVEEKEHSIARNCRRIHEIHDYRTCTKHKSKISNPGLGRRNKHFWSPRAVATPRANGQCERFNRTILSSLAAMNGGCEDTKWDTHVKAVQRGLNGTIHKTLGTTPAEVLFGCKPRSVAESILLSELQEELDRTDLTTLRKQVEDRVATDQAVQKTRFDARRGKARDYQTGDLVTVVKTDFPATGESRKLLPKFKGPYRITAKLPNDRYAVSRVSEKYRRCPTVVSVDKLKPWITMKDLVSIAIAQ</sequence>
<dbReference type="InterPro" id="IPR036397">
    <property type="entry name" value="RNaseH_sf"/>
</dbReference>
<dbReference type="Gene3D" id="3.30.420.10">
    <property type="entry name" value="Ribonuclease H-like superfamily/Ribonuclease H"/>
    <property type="match status" value="1"/>
</dbReference>
<dbReference type="FunFam" id="1.10.340.70:FF:000001">
    <property type="entry name" value="Retrovirus-related Pol polyprotein from transposon gypsy-like Protein"/>
    <property type="match status" value="1"/>
</dbReference>
<evidence type="ECO:0000256" key="12">
    <source>
        <dbReference type="ARBA" id="ARBA00022723"/>
    </source>
</evidence>
<evidence type="ECO:0000313" key="39">
    <source>
        <dbReference type="Proteomes" id="UP000719412"/>
    </source>
</evidence>
<keyword evidence="9" id="KW-0808">Transferase</keyword>
<dbReference type="Proteomes" id="UP000719412">
    <property type="component" value="Unassembled WGS sequence"/>
</dbReference>
<dbReference type="Gene3D" id="3.30.70.270">
    <property type="match status" value="2"/>
</dbReference>
<dbReference type="GO" id="GO:0003887">
    <property type="term" value="F:DNA-directed DNA polymerase activity"/>
    <property type="evidence" value="ECO:0007669"/>
    <property type="project" value="UniProtKB-KW"/>
</dbReference>
<evidence type="ECO:0000256" key="15">
    <source>
        <dbReference type="ARBA" id="ARBA00022758"/>
    </source>
</evidence>
<dbReference type="FunFam" id="3.10.10.10:FF:000007">
    <property type="entry name" value="Retrovirus-related Pol polyprotein from transposon 17.6-like Protein"/>
    <property type="match status" value="1"/>
</dbReference>
<dbReference type="PANTHER" id="PTHR37984:SF5">
    <property type="entry name" value="PROTEIN NYNRIN-LIKE"/>
    <property type="match status" value="1"/>
</dbReference>
<keyword evidence="22" id="KW-0694">RNA-binding</keyword>
<dbReference type="CDD" id="cd01647">
    <property type="entry name" value="RT_LTR"/>
    <property type="match status" value="1"/>
</dbReference>
<dbReference type="AlphaFoldDB" id="A0A8J6HEW8"/>
<dbReference type="Pfam" id="PF17919">
    <property type="entry name" value="RT_RNaseH_2"/>
    <property type="match status" value="1"/>
</dbReference>
<evidence type="ECO:0000256" key="35">
    <source>
        <dbReference type="ARBA" id="ARBA00063849"/>
    </source>
</evidence>
<name>A0A8J6HEW8_TENMO</name>
<keyword evidence="21" id="KW-0460">Magnesium</keyword>
<evidence type="ECO:0000256" key="21">
    <source>
        <dbReference type="ARBA" id="ARBA00022842"/>
    </source>
</evidence>
<dbReference type="GO" id="GO:0075523">
    <property type="term" value="P:viral translational frameshifting"/>
    <property type="evidence" value="ECO:0007669"/>
    <property type="project" value="UniProtKB-KW"/>
</dbReference>
<evidence type="ECO:0000256" key="2">
    <source>
        <dbReference type="ARBA" id="ARBA00002180"/>
    </source>
</evidence>
<keyword evidence="28" id="KW-0233">DNA recombination</keyword>
<accession>A0A8J6HEW8</accession>
<keyword evidence="11" id="KW-0540">Nuclease</keyword>
<keyword evidence="24" id="KW-0695">RNA-directed DNA polymerase</keyword>
<keyword evidence="19" id="KW-0862">Zinc</keyword>
<evidence type="ECO:0000256" key="17">
    <source>
        <dbReference type="ARBA" id="ARBA00022771"/>
    </source>
</evidence>
<evidence type="ECO:0000256" key="4">
    <source>
        <dbReference type="ARBA" id="ARBA00004496"/>
    </source>
</evidence>
<dbReference type="InterPro" id="IPR050951">
    <property type="entry name" value="Retrovirus_Pol_polyprotein"/>
</dbReference>
<keyword evidence="7" id="KW-1188">Viral release from host cell</keyword>
<evidence type="ECO:0000256" key="7">
    <source>
        <dbReference type="ARBA" id="ARBA00022612"/>
    </source>
</evidence>
<evidence type="ECO:0000256" key="10">
    <source>
        <dbReference type="ARBA" id="ARBA00022695"/>
    </source>
</evidence>
<dbReference type="GO" id="GO:0003723">
    <property type="term" value="F:RNA binding"/>
    <property type="evidence" value="ECO:0007669"/>
    <property type="project" value="UniProtKB-KW"/>
</dbReference>
<dbReference type="InterPro" id="IPR041588">
    <property type="entry name" value="Integrase_H2C2"/>
</dbReference>
<evidence type="ECO:0000256" key="25">
    <source>
        <dbReference type="ARBA" id="ARBA00022932"/>
    </source>
</evidence>
<evidence type="ECO:0000256" key="13">
    <source>
        <dbReference type="ARBA" id="ARBA00022741"/>
    </source>
</evidence>
<keyword evidence="39" id="KW-1185">Reference proteome</keyword>
<dbReference type="Gene3D" id="3.10.10.10">
    <property type="entry name" value="HIV Type 1 Reverse Transcriptase, subunit A, domain 1"/>
    <property type="match status" value="1"/>
</dbReference>
<keyword evidence="15" id="KW-0688">Ribosomal frameshifting</keyword>
<keyword evidence="8" id="KW-0645">Protease</keyword>
<evidence type="ECO:0000256" key="14">
    <source>
        <dbReference type="ARBA" id="ARBA00022750"/>
    </source>
</evidence>
<evidence type="ECO:0000259" key="37">
    <source>
        <dbReference type="PROSITE" id="PS50878"/>
    </source>
</evidence>
<dbReference type="GO" id="GO:0004190">
    <property type="term" value="F:aspartic-type endopeptidase activity"/>
    <property type="evidence" value="ECO:0007669"/>
    <property type="project" value="UniProtKB-KW"/>
</dbReference>
<dbReference type="CDD" id="cd09274">
    <property type="entry name" value="RNase_HI_RT_Ty3"/>
    <property type="match status" value="1"/>
</dbReference>
<dbReference type="Gene3D" id="1.10.340.70">
    <property type="match status" value="1"/>
</dbReference>
<dbReference type="GO" id="GO:0008270">
    <property type="term" value="F:zinc ion binding"/>
    <property type="evidence" value="ECO:0007669"/>
    <property type="project" value="UniProtKB-KW"/>
</dbReference>
<evidence type="ECO:0000256" key="27">
    <source>
        <dbReference type="ARBA" id="ARBA00023125"/>
    </source>
</evidence>
<dbReference type="PANTHER" id="PTHR37984">
    <property type="entry name" value="PROTEIN CBG26694"/>
    <property type="match status" value="1"/>
</dbReference>
<comment type="catalytic activity">
    <reaction evidence="1">
        <text>Endonucleolytic cleavage to 5'-phosphomonoester.</text>
        <dbReference type="EC" id="3.1.26.4"/>
    </reaction>
</comment>
<keyword evidence="30" id="KW-0511">Multifunctional enzyme</keyword>
<dbReference type="InterPro" id="IPR043502">
    <property type="entry name" value="DNA/RNA_pol_sf"/>
</dbReference>
<evidence type="ECO:0000256" key="18">
    <source>
        <dbReference type="ARBA" id="ARBA00022801"/>
    </source>
</evidence>
<evidence type="ECO:0000256" key="6">
    <source>
        <dbReference type="ARBA" id="ARBA00022490"/>
    </source>
</evidence>
<evidence type="ECO:0000256" key="36">
    <source>
        <dbReference type="ARBA" id="ARBA00082890"/>
    </source>
</evidence>
<reference evidence="38" key="1">
    <citation type="journal article" date="2020" name="J Insects Food Feed">
        <title>The yellow mealworm (Tenebrio molitor) genome: a resource for the emerging insects as food and feed industry.</title>
        <authorList>
            <person name="Eriksson T."/>
            <person name="Andere A."/>
            <person name="Kelstrup H."/>
            <person name="Emery V."/>
            <person name="Picard C."/>
        </authorList>
    </citation>
    <scope>NUCLEOTIDE SEQUENCE</scope>
    <source>
        <strain evidence="38">Stoneville</strain>
        <tissue evidence="38">Whole head</tissue>
    </source>
</reference>
<dbReference type="GO" id="GO:0005524">
    <property type="term" value="F:ATP binding"/>
    <property type="evidence" value="ECO:0007669"/>
    <property type="project" value="UniProtKB-KW"/>
</dbReference>
<dbReference type="InterPro" id="IPR000477">
    <property type="entry name" value="RT_dom"/>
</dbReference>
<dbReference type="Pfam" id="PF00078">
    <property type="entry name" value="RVT_1"/>
    <property type="match status" value="1"/>
</dbReference>
<keyword evidence="13" id="KW-0547">Nucleotide-binding</keyword>
<dbReference type="GO" id="GO:0003677">
    <property type="term" value="F:DNA binding"/>
    <property type="evidence" value="ECO:0007669"/>
    <property type="project" value="UniProtKB-KW"/>
</dbReference>
<dbReference type="GO" id="GO:0003964">
    <property type="term" value="F:RNA-directed DNA polymerase activity"/>
    <property type="evidence" value="ECO:0007669"/>
    <property type="project" value="UniProtKB-KW"/>
</dbReference>
<comment type="function">
    <text evidence="32">Integrase (IN) targets the VLP to the nucleus, where a subparticle preintegration complex (PIC) containing at least integrase and the newly synthesized dsDNA copy of the retrotransposon must transit the nuclear membrane. Once in the nucleus, integrase performs the integration of the dsDNA into the host genome.</text>
</comment>
<dbReference type="FunFam" id="3.30.70.270:FF:000026">
    <property type="entry name" value="Transposon Ty3-G Gag-Pol polyprotein"/>
    <property type="match status" value="1"/>
</dbReference>
<dbReference type="GO" id="GO:0015074">
    <property type="term" value="P:DNA integration"/>
    <property type="evidence" value="ECO:0007669"/>
    <property type="project" value="UniProtKB-KW"/>
</dbReference>
<protein>
    <recommendedName>
        <fullName evidence="5">RNA-directed DNA polymerase</fullName>
        <ecNumber evidence="5">2.7.7.49</ecNumber>
    </recommendedName>
    <alternativeName>
        <fullName evidence="36">Gag3-Pol3</fullName>
    </alternativeName>
</protein>
<dbReference type="EC" id="2.7.7.49" evidence="5"/>
<evidence type="ECO:0000256" key="29">
    <source>
        <dbReference type="ARBA" id="ARBA00023242"/>
    </source>
</evidence>
<evidence type="ECO:0000313" key="38">
    <source>
        <dbReference type="EMBL" id="KAH0813409.1"/>
    </source>
</evidence>
<evidence type="ECO:0000256" key="31">
    <source>
        <dbReference type="ARBA" id="ARBA00025590"/>
    </source>
</evidence>